<dbReference type="Proteomes" id="UP000594262">
    <property type="component" value="Unplaced"/>
</dbReference>
<evidence type="ECO:0000313" key="2">
    <source>
        <dbReference type="EnsemblMetazoa" id="CLYHEMP012196.1"/>
    </source>
</evidence>
<keyword evidence="1" id="KW-0732">Signal</keyword>
<proteinExistence type="predicted"/>
<accession>A0A7M5UM53</accession>
<reference evidence="2" key="1">
    <citation type="submission" date="2021-01" db="UniProtKB">
        <authorList>
            <consortium name="EnsemblMetazoa"/>
        </authorList>
    </citation>
    <scope>IDENTIFICATION</scope>
</reference>
<evidence type="ECO:0000313" key="3">
    <source>
        <dbReference type="Proteomes" id="UP000594262"/>
    </source>
</evidence>
<organism evidence="2 3">
    <name type="scientific">Clytia hemisphaerica</name>
    <dbReference type="NCBI Taxonomy" id="252671"/>
    <lineage>
        <taxon>Eukaryota</taxon>
        <taxon>Metazoa</taxon>
        <taxon>Cnidaria</taxon>
        <taxon>Hydrozoa</taxon>
        <taxon>Hydroidolina</taxon>
        <taxon>Leptothecata</taxon>
        <taxon>Obeliida</taxon>
        <taxon>Clytiidae</taxon>
        <taxon>Clytia</taxon>
    </lineage>
</organism>
<dbReference type="AlphaFoldDB" id="A0A7M5UM53"/>
<keyword evidence="3" id="KW-1185">Reference proteome</keyword>
<feature type="signal peptide" evidence="1">
    <location>
        <begin position="1"/>
        <end position="30"/>
    </location>
</feature>
<name>A0A7M5UM53_9CNID</name>
<sequence length="120" mass="13525">GAVKPSFITMRLSSILLIVLFAINFYDIHAASGNVIKKCRDVMGAGYCGIPGMCGVYKGACAKTCGGCGGRKRIVGENEEGDMNDQNYNMLNYWRRRDLLRQKDFLQQLRENDEKTLYKM</sequence>
<protein>
    <submittedName>
        <fullName evidence="2">Uncharacterized protein</fullName>
    </submittedName>
</protein>
<evidence type="ECO:0000256" key="1">
    <source>
        <dbReference type="SAM" id="SignalP"/>
    </source>
</evidence>
<dbReference type="EnsemblMetazoa" id="CLYHEMT012196.1">
    <property type="protein sequence ID" value="CLYHEMP012196.1"/>
    <property type="gene ID" value="CLYHEMG012196"/>
</dbReference>
<feature type="chain" id="PRO_5029891618" evidence="1">
    <location>
        <begin position="31"/>
        <end position="120"/>
    </location>
</feature>